<comment type="similarity">
    <text evidence="2">Belongs to the EMC6 family.</text>
</comment>
<comment type="subcellular location">
    <subcellularLocation>
        <location evidence="1">Endoplasmic reticulum membrane</location>
        <topology evidence="1">Multi-pass membrane protein</topology>
    </subcellularLocation>
</comment>
<keyword evidence="7 8" id="KW-0472">Membrane</keyword>
<dbReference type="Proteomes" id="UP001342314">
    <property type="component" value="Unassembled WGS sequence"/>
</dbReference>
<dbReference type="Pfam" id="PF07019">
    <property type="entry name" value="EMC6"/>
    <property type="match status" value="1"/>
</dbReference>
<evidence type="ECO:0000256" key="6">
    <source>
        <dbReference type="ARBA" id="ARBA00022989"/>
    </source>
</evidence>
<dbReference type="GO" id="GO:0000045">
    <property type="term" value="P:autophagosome assembly"/>
    <property type="evidence" value="ECO:0007669"/>
    <property type="project" value="TreeGrafter"/>
</dbReference>
<evidence type="ECO:0000256" key="8">
    <source>
        <dbReference type="SAM" id="Phobius"/>
    </source>
</evidence>
<proteinExistence type="inferred from homology"/>
<dbReference type="InterPro" id="IPR029008">
    <property type="entry name" value="EMC6-like"/>
</dbReference>
<dbReference type="PANTHER" id="PTHR20994">
    <property type="entry name" value="ER MEMBRANE PROTEIN COMPLEX SUBUNIT 6"/>
    <property type="match status" value="1"/>
</dbReference>
<keyword evidence="6 8" id="KW-1133">Transmembrane helix</keyword>
<evidence type="ECO:0000256" key="7">
    <source>
        <dbReference type="ARBA" id="ARBA00023136"/>
    </source>
</evidence>
<evidence type="ECO:0000313" key="10">
    <source>
        <dbReference type="Proteomes" id="UP001342314"/>
    </source>
</evidence>
<dbReference type="InterPro" id="IPR008504">
    <property type="entry name" value="Emc6"/>
</dbReference>
<reference evidence="9 10" key="1">
    <citation type="submission" date="2021-12" db="EMBL/GenBank/DDBJ databases">
        <title>High titer production of polyol ester of fatty acids by Rhodotorula paludigena BS15 towards product separation-free biomass refinery.</title>
        <authorList>
            <person name="Mano J."/>
            <person name="Ono H."/>
            <person name="Tanaka T."/>
            <person name="Naito K."/>
            <person name="Sushida H."/>
            <person name="Ike M."/>
            <person name="Tokuyasu K."/>
            <person name="Kitaoka M."/>
        </authorList>
    </citation>
    <scope>NUCLEOTIDE SEQUENCE [LARGE SCALE GENOMIC DNA]</scope>
    <source>
        <strain evidence="9 10">BS15</strain>
    </source>
</reference>
<evidence type="ECO:0000256" key="5">
    <source>
        <dbReference type="ARBA" id="ARBA00022824"/>
    </source>
</evidence>
<keyword evidence="5" id="KW-0256">Endoplasmic reticulum</keyword>
<dbReference type="EMBL" id="BQKY01000007">
    <property type="protein sequence ID" value="GJN90519.1"/>
    <property type="molecule type" value="Genomic_DNA"/>
</dbReference>
<accession>A0AAV5GJC4</accession>
<evidence type="ECO:0000256" key="1">
    <source>
        <dbReference type="ARBA" id="ARBA00004477"/>
    </source>
</evidence>
<dbReference type="GO" id="GO:0034975">
    <property type="term" value="P:protein folding in endoplasmic reticulum"/>
    <property type="evidence" value="ECO:0007669"/>
    <property type="project" value="TreeGrafter"/>
</dbReference>
<protein>
    <recommendedName>
        <fullName evidence="3">ER membrane protein complex subunit 6</fullName>
    </recommendedName>
</protein>
<feature type="transmembrane region" description="Helical" evidence="8">
    <location>
        <begin position="66"/>
        <end position="92"/>
    </location>
</feature>
<keyword evidence="10" id="KW-1185">Reference proteome</keyword>
<evidence type="ECO:0000313" key="9">
    <source>
        <dbReference type="EMBL" id="GJN90519.1"/>
    </source>
</evidence>
<organism evidence="9 10">
    <name type="scientific">Rhodotorula paludigena</name>
    <dbReference type="NCBI Taxonomy" id="86838"/>
    <lineage>
        <taxon>Eukaryota</taxon>
        <taxon>Fungi</taxon>
        <taxon>Dikarya</taxon>
        <taxon>Basidiomycota</taxon>
        <taxon>Pucciniomycotina</taxon>
        <taxon>Microbotryomycetes</taxon>
        <taxon>Sporidiobolales</taxon>
        <taxon>Sporidiobolaceae</taxon>
        <taxon>Rhodotorula</taxon>
    </lineage>
</organism>
<keyword evidence="4 8" id="KW-0812">Transmembrane</keyword>
<dbReference type="GO" id="GO:0072546">
    <property type="term" value="C:EMC complex"/>
    <property type="evidence" value="ECO:0007669"/>
    <property type="project" value="InterPro"/>
</dbReference>
<evidence type="ECO:0000256" key="3">
    <source>
        <dbReference type="ARBA" id="ARBA00020827"/>
    </source>
</evidence>
<evidence type="ECO:0000256" key="4">
    <source>
        <dbReference type="ARBA" id="ARBA00022692"/>
    </source>
</evidence>
<name>A0AAV5GJC4_9BASI</name>
<sequence length="93" mass="10042">MHNNRSLYYVKSTTACIAGATAGLLGLTNLAGFAFFLASSVTVGALYALANCGAQPSRYFLKSSEPLVAGTLGNCFSFILFWTLFYSLVYIYE</sequence>
<dbReference type="AlphaFoldDB" id="A0AAV5GJC4"/>
<evidence type="ECO:0000256" key="2">
    <source>
        <dbReference type="ARBA" id="ARBA00009436"/>
    </source>
</evidence>
<comment type="caution">
    <text evidence="9">The sequence shown here is derived from an EMBL/GenBank/DDBJ whole genome shotgun (WGS) entry which is preliminary data.</text>
</comment>
<dbReference type="PANTHER" id="PTHR20994:SF0">
    <property type="entry name" value="ER MEMBRANE PROTEIN COMPLEX SUBUNIT 6"/>
    <property type="match status" value="1"/>
</dbReference>
<gene>
    <name evidence="9" type="ORF">Rhopal_003530-T1</name>
</gene>